<dbReference type="Proteomes" id="UP000719766">
    <property type="component" value="Unassembled WGS sequence"/>
</dbReference>
<feature type="transmembrane region" description="Helical" evidence="1">
    <location>
        <begin position="103"/>
        <end position="127"/>
    </location>
</feature>
<evidence type="ECO:0000313" key="3">
    <source>
        <dbReference type="EMBL" id="KAG1799756.1"/>
    </source>
</evidence>
<gene>
    <name evidence="3" type="ORF">HD556DRAFT_1439412</name>
</gene>
<protein>
    <recommendedName>
        <fullName evidence="2">DUF6533 domain-containing protein</fullName>
    </recommendedName>
</protein>
<dbReference type="GeneID" id="64599725"/>
<dbReference type="InterPro" id="IPR045340">
    <property type="entry name" value="DUF6533"/>
</dbReference>
<sequence length="297" mass="33191">MSSRLTPRSNRDYGFVVAASAGVMYDWVVTFGQEVELVWRQRWSLVTVLFLSVRYLGISYAVTNILCFILIIVVNWIDIAANAILGVVMLVRLYAMYRRSRKVLIPLVVILVAGNIFVGVAIAIAIAMRDIPREEVIISGTYQCATDYKGDYLLLDSITWILGTVWEVLALFLAVWIAVKRFRELRRHPGRGIINDCFTVLMKTHLIYFASVVGVSCLGLGSLFSTILADEYALGSQIYVGLLMVFRFVQMFVLGPRLILGVREYHAKLVADSDAATAMTAIAFQERMHLSSSSDGV</sequence>
<evidence type="ECO:0000259" key="2">
    <source>
        <dbReference type="Pfam" id="PF20151"/>
    </source>
</evidence>
<feature type="transmembrane region" description="Helical" evidence="1">
    <location>
        <begin position="158"/>
        <end position="179"/>
    </location>
</feature>
<dbReference type="AlphaFoldDB" id="A0A9P7DPC4"/>
<feature type="transmembrane region" description="Helical" evidence="1">
    <location>
        <begin position="13"/>
        <end position="31"/>
    </location>
</feature>
<reference evidence="3" key="1">
    <citation type="journal article" date="2020" name="New Phytol.">
        <title>Comparative genomics reveals dynamic genome evolution in host specialist ectomycorrhizal fungi.</title>
        <authorList>
            <person name="Lofgren L.A."/>
            <person name="Nguyen N.H."/>
            <person name="Vilgalys R."/>
            <person name="Ruytinx J."/>
            <person name="Liao H.L."/>
            <person name="Branco S."/>
            <person name="Kuo A."/>
            <person name="LaButti K."/>
            <person name="Lipzen A."/>
            <person name="Andreopoulos W."/>
            <person name="Pangilinan J."/>
            <person name="Riley R."/>
            <person name="Hundley H."/>
            <person name="Na H."/>
            <person name="Barry K."/>
            <person name="Grigoriev I.V."/>
            <person name="Stajich J.E."/>
            <person name="Kennedy P.G."/>
        </authorList>
    </citation>
    <scope>NUCLEOTIDE SEQUENCE</scope>
    <source>
        <strain evidence="3">S12</strain>
    </source>
</reference>
<organism evidence="3 4">
    <name type="scientific">Suillus plorans</name>
    <dbReference type="NCBI Taxonomy" id="116603"/>
    <lineage>
        <taxon>Eukaryota</taxon>
        <taxon>Fungi</taxon>
        <taxon>Dikarya</taxon>
        <taxon>Basidiomycota</taxon>
        <taxon>Agaricomycotina</taxon>
        <taxon>Agaricomycetes</taxon>
        <taxon>Agaricomycetidae</taxon>
        <taxon>Boletales</taxon>
        <taxon>Suillineae</taxon>
        <taxon>Suillaceae</taxon>
        <taxon>Suillus</taxon>
    </lineage>
</organism>
<feature type="transmembrane region" description="Helical" evidence="1">
    <location>
        <begin position="206"/>
        <end position="227"/>
    </location>
</feature>
<dbReference type="EMBL" id="JABBWE010000010">
    <property type="protein sequence ID" value="KAG1799756.1"/>
    <property type="molecule type" value="Genomic_DNA"/>
</dbReference>
<keyword evidence="4" id="KW-1185">Reference proteome</keyword>
<comment type="caution">
    <text evidence="3">The sequence shown here is derived from an EMBL/GenBank/DDBJ whole genome shotgun (WGS) entry which is preliminary data.</text>
</comment>
<accession>A0A9P7DPC4</accession>
<keyword evidence="1" id="KW-0472">Membrane</keyword>
<dbReference type="RefSeq" id="XP_041163979.1">
    <property type="nucleotide sequence ID" value="XM_041305961.1"/>
</dbReference>
<evidence type="ECO:0000256" key="1">
    <source>
        <dbReference type="SAM" id="Phobius"/>
    </source>
</evidence>
<name>A0A9P7DPC4_9AGAM</name>
<dbReference type="OrthoDB" id="2638860at2759"/>
<feature type="transmembrane region" description="Helical" evidence="1">
    <location>
        <begin position="239"/>
        <end position="260"/>
    </location>
</feature>
<keyword evidence="1" id="KW-1133">Transmembrane helix</keyword>
<keyword evidence="1" id="KW-0812">Transmembrane</keyword>
<proteinExistence type="predicted"/>
<feature type="domain" description="DUF6533" evidence="2">
    <location>
        <begin position="16"/>
        <end position="58"/>
    </location>
</feature>
<dbReference type="Pfam" id="PF20151">
    <property type="entry name" value="DUF6533"/>
    <property type="match status" value="1"/>
</dbReference>
<evidence type="ECO:0000313" key="4">
    <source>
        <dbReference type="Proteomes" id="UP000719766"/>
    </source>
</evidence>